<reference evidence="1 2" key="1">
    <citation type="submission" date="2013-01" db="EMBL/GenBank/DDBJ databases">
        <authorList>
            <person name="Harkins D.M."/>
            <person name="Durkin A.S."/>
            <person name="Brinkac L.M."/>
            <person name="Haft D.H."/>
            <person name="Selengut J.D."/>
            <person name="Sanka R."/>
            <person name="DePew J."/>
            <person name="Purushe J."/>
            <person name="Matthias M.A."/>
            <person name="Vinetz J.M."/>
            <person name="Sutton G.G."/>
            <person name="Nierman W.C."/>
            <person name="Fouts D.E."/>
        </authorList>
    </citation>
    <scope>NUCLEOTIDE SEQUENCE [LARGE SCALE GENOMIC DNA]</scope>
    <source>
        <strain evidence="1 2">ZUN142</strain>
    </source>
</reference>
<proteinExistence type="predicted"/>
<dbReference type="AlphaFoldDB" id="M6UK02"/>
<protein>
    <recommendedName>
        <fullName evidence="3">Lipoprotein</fullName>
    </recommendedName>
</protein>
<dbReference type="EMBL" id="AHOP02000001">
    <property type="protein sequence ID" value="EMO43131.1"/>
    <property type="molecule type" value="Genomic_DNA"/>
</dbReference>
<sequence length="193" mass="21983">MLIVVISLTGCKKSPEELAKEEDSKKRQAVSVNINSVYMTFVNNLVFLLDEKAQALKKEGACFSFQPKESKATLKFYQHPEIYNLEVKTKNELEYVLIYQDKTAELKLNLKGRFPREEPGTVDVLSAEMNIIIPGVDLRSGFINEVDVAYKRLGDKSEDYLHGRFTTIEECEERYVQDEEIGKQKSTCEGPGC</sequence>
<dbReference type="Proteomes" id="UP000012153">
    <property type="component" value="Unassembled WGS sequence"/>
</dbReference>
<evidence type="ECO:0000313" key="1">
    <source>
        <dbReference type="EMBL" id="EMO43131.1"/>
    </source>
</evidence>
<evidence type="ECO:0000313" key="2">
    <source>
        <dbReference type="Proteomes" id="UP000012153"/>
    </source>
</evidence>
<accession>M6UK02</accession>
<name>M6UK02_9LEPT</name>
<comment type="caution">
    <text evidence="1">The sequence shown here is derived from an EMBL/GenBank/DDBJ whole genome shotgun (WGS) entry which is preliminary data.</text>
</comment>
<organism evidence="1 2">
    <name type="scientific">Leptospira noguchii serovar Autumnalis str. ZUN142</name>
    <dbReference type="NCBI Taxonomy" id="1085540"/>
    <lineage>
        <taxon>Bacteria</taxon>
        <taxon>Pseudomonadati</taxon>
        <taxon>Spirochaetota</taxon>
        <taxon>Spirochaetia</taxon>
        <taxon>Leptospirales</taxon>
        <taxon>Leptospiraceae</taxon>
        <taxon>Leptospira</taxon>
    </lineage>
</organism>
<gene>
    <name evidence="1" type="ORF">LEP1GSC186_2383</name>
</gene>
<dbReference type="InterPro" id="IPR030886">
    <property type="entry name" value="Lepto_lipo"/>
</dbReference>
<dbReference type="NCBIfam" id="TIGR04389">
    <property type="entry name" value="Lepto_lipo_1"/>
    <property type="match status" value="1"/>
</dbReference>
<evidence type="ECO:0008006" key="3">
    <source>
        <dbReference type="Google" id="ProtNLM"/>
    </source>
</evidence>